<dbReference type="SUPFAM" id="SSF54611">
    <property type="entry name" value="SecB-like"/>
    <property type="match status" value="1"/>
</dbReference>
<evidence type="ECO:0008006" key="3">
    <source>
        <dbReference type="Google" id="ProtNLM"/>
    </source>
</evidence>
<dbReference type="Gene3D" id="3.10.420.10">
    <property type="entry name" value="SecB-like"/>
    <property type="match status" value="1"/>
</dbReference>
<evidence type="ECO:0000313" key="1">
    <source>
        <dbReference type="EMBL" id="SEL91758.1"/>
    </source>
</evidence>
<dbReference type="AlphaFoldDB" id="A0A1H7U506"/>
<dbReference type="InterPro" id="IPR035958">
    <property type="entry name" value="SecB-like_sf"/>
</dbReference>
<evidence type="ECO:0000313" key="2">
    <source>
        <dbReference type="Proteomes" id="UP000198916"/>
    </source>
</evidence>
<dbReference type="EMBL" id="FNZR01000013">
    <property type="protein sequence ID" value="SEL91758.1"/>
    <property type="molecule type" value="Genomic_DNA"/>
</dbReference>
<proteinExistence type="predicted"/>
<protein>
    <recommendedName>
        <fullName evidence="3">Preprotein translocase subunit SecB</fullName>
    </recommendedName>
</protein>
<name>A0A1H7U506_9SPHI</name>
<accession>A0A1H7U506</accession>
<gene>
    <name evidence="1" type="ORF">SAMN05421740_11385</name>
</gene>
<reference evidence="2" key="1">
    <citation type="submission" date="2016-10" db="EMBL/GenBank/DDBJ databases">
        <authorList>
            <person name="Varghese N."/>
            <person name="Submissions S."/>
        </authorList>
    </citation>
    <scope>NUCLEOTIDE SEQUENCE [LARGE SCALE GENOMIC DNA]</scope>
    <source>
        <strain evidence="2">Jip14</strain>
    </source>
</reference>
<sequence length="155" mass="16863">MDLAEFALVNQQYKFTPPDEDKIDVGALVDQYEIDIDFSINTQDNIRFQVYVAIGVNKNGALPGYAISSEGVGFFDFSKAADISKKEKGEFLQFSGISICINQMRGIIATLTSNGPFGKYLLPSIDVNDLLSEKLKAISKGGAKSPKASKTSPKK</sequence>
<dbReference type="Proteomes" id="UP000198916">
    <property type="component" value="Unassembled WGS sequence"/>
</dbReference>
<dbReference type="STRING" id="332977.SAMN05421740_11385"/>
<keyword evidence="2" id="KW-1185">Reference proteome</keyword>
<organism evidence="1 2">
    <name type="scientific">Parapedobacter koreensis</name>
    <dbReference type="NCBI Taxonomy" id="332977"/>
    <lineage>
        <taxon>Bacteria</taxon>
        <taxon>Pseudomonadati</taxon>
        <taxon>Bacteroidota</taxon>
        <taxon>Sphingobacteriia</taxon>
        <taxon>Sphingobacteriales</taxon>
        <taxon>Sphingobacteriaceae</taxon>
        <taxon>Parapedobacter</taxon>
    </lineage>
</organism>